<evidence type="ECO:0000256" key="1">
    <source>
        <dbReference type="ARBA" id="ARBA00009743"/>
    </source>
</evidence>
<reference evidence="7" key="3">
    <citation type="submission" date="2022-10" db="EMBL/GenBank/DDBJ databases">
        <title>Human gut microbiome strain richness.</title>
        <authorList>
            <person name="Chen-Liaw A."/>
        </authorList>
    </citation>
    <scope>NUCLEOTIDE SEQUENCE</scope>
    <source>
        <strain evidence="7">F7_m1001271B151109d0_201107</strain>
        <strain evidence="8">RTP21484st1_H8_RTP21484_190118</strain>
    </source>
</reference>
<dbReference type="Proteomes" id="UP000283329">
    <property type="component" value="Unassembled WGS sequence"/>
</dbReference>
<dbReference type="InterPro" id="IPR041233">
    <property type="entry name" value="Melibiase_C"/>
</dbReference>
<dbReference type="Proteomes" id="UP001215078">
    <property type="component" value="Unassembled WGS sequence"/>
</dbReference>
<dbReference type="EMBL" id="VWLX01000010">
    <property type="protein sequence ID" value="KAA3803828.1"/>
    <property type="molecule type" value="Genomic_DNA"/>
</dbReference>
<dbReference type="InterPro" id="IPR002241">
    <property type="entry name" value="Glyco_hydro_27"/>
</dbReference>
<dbReference type="RefSeq" id="WP_004296227.1">
    <property type="nucleotide sequence ID" value="NZ_BAABYJ010000001.1"/>
</dbReference>
<comment type="caution">
    <text evidence="6">The sequence shown here is derived from an EMBL/GenBank/DDBJ whole genome shotgun (WGS) entry which is preliminary data.</text>
</comment>
<dbReference type="InterPro" id="IPR013780">
    <property type="entry name" value="Glyco_hydro_b"/>
</dbReference>
<accession>A0A1Y4PVG3</accession>
<dbReference type="GeneID" id="29454800"/>
<dbReference type="SUPFAM" id="SSF51445">
    <property type="entry name" value="(Trans)glycosidases"/>
    <property type="match status" value="1"/>
</dbReference>
<keyword evidence="2" id="KW-0732">Signal</keyword>
<evidence type="ECO:0000313" key="11">
    <source>
        <dbReference type="Proteomes" id="UP000460135"/>
    </source>
</evidence>
<dbReference type="Gene3D" id="3.20.20.70">
    <property type="entry name" value="Aldolase class I"/>
    <property type="match status" value="1"/>
</dbReference>
<evidence type="ECO:0000259" key="5">
    <source>
        <dbReference type="Pfam" id="PF17801"/>
    </source>
</evidence>
<evidence type="ECO:0000313" key="9">
    <source>
        <dbReference type="EMBL" id="RHH52555.1"/>
    </source>
</evidence>
<dbReference type="GO" id="GO:0004553">
    <property type="term" value="F:hydrolase activity, hydrolyzing O-glycosyl compounds"/>
    <property type="evidence" value="ECO:0007669"/>
    <property type="project" value="InterPro"/>
</dbReference>
<dbReference type="KEGG" id="boa:Bovatus_02666"/>
<evidence type="ECO:0000313" key="10">
    <source>
        <dbReference type="Proteomes" id="UP000283329"/>
    </source>
</evidence>
<dbReference type="GO" id="GO:0005975">
    <property type="term" value="P:carbohydrate metabolic process"/>
    <property type="evidence" value="ECO:0007669"/>
    <property type="project" value="InterPro"/>
</dbReference>
<dbReference type="AlphaFoldDB" id="A0A1Y4PVG3"/>
<reference evidence="6 11" key="2">
    <citation type="journal article" date="2019" name="Nat. Med.">
        <title>A library of human gut bacterial isolates paired with longitudinal multiomics data enables mechanistic microbiome research.</title>
        <authorList>
            <person name="Poyet M."/>
            <person name="Groussin M."/>
            <person name="Gibbons S.M."/>
            <person name="Avila-Pacheco J."/>
            <person name="Jiang X."/>
            <person name="Kearney S.M."/>
            <person name="Perrotta A.R."/>
            <person name="Berdy B."/>
            <person name="Zhao S."/>
            <person name="Lieberman T.D."/>
            <person name="Swanson P.K."/>
            <person name="Smith M."/>
            <person name="Roesemann S."/>
            <person name="Alexander J.E."/>
            <person name="Rich S.A."/>
            <person name="Livny J."/>
            <person name="Vlamakis H."/>
            <person name="Clish C."/>
            <person name="Bullock K."/>
            <person name="Deik A."/>
            <person name="Scott J."/>
            <person name="Pierce K.A."/>
            <person name="Xavier R.J."/>
            <person name="Alm E.J."/>
        </authorList>
    </citation>
    <scope>NUCLEOTIDE SEQUENCE [LARGE SCALE GENOMIC DNA]</scope>
    <source>
        <strain evidence="6 11">BIOML-A183</strain>
    </source>
</reference>
<evidence type="ECO:0000256" key="2">
    <source>
        <dbReference type="ARBA" id="ARBA00022729"/>
    </source>
</evidence>
<protein>
    <recommendedName>
        <fullName evidence="5">Alpha galactosidase C-terminal domain-containing protein</fullName>
    </recommendedName>
</protein>
<reference evidence="9 10" key="1">
    <citation type="submission" date="2018-08" db="EMBL/GenBank/DDBJ databases">
        <title>A genome reference for cultivated species of the human gut microbiota.</title>
        <authorList>
            <person name="Zou Y."/>
            <person name="Xue W."/>
            <person name="Luo G."/>
        </authorList>
    </citation>
    <scope>NUCLEOTIDE SEQUENCE [LARGE SCALE GENOMIC DNA]</scope>
    <source>
        <strain evidence="9 10">AM17-48</strain>
    </source>
</reference>
<name>A0A1Y4PVG3_BACOV</name>
<dbReference type="EMBL" id="JAQQPO010000010">
    <property type="protein sequence ID" value="MDC7958544.1"/>
    <property type="molecule type" value="Genomic_DNA"/>
</dbReference>
<comment type="similarity">
    <text evidence="1">Belongs to the glycosyl hydrolase 27 family.</text>
</comment>
<evidence type="ECO:0000313" key="6">
    <source>
        <dbReference type="EMBL" id="KAA3803828.1"/>
    </source>
</evidence>
<dbReference type="EMBL" id="QRJR01000001">
    <property type="protein sequence ID" value="RHH52555.1"/>
    <property type="molecule type" value="Genomic_DNA"/>
</dbReference>
<feature type="domain" description="Alpha galactosidase C-terminal" evidence="5">
    <location>
        <begin position="370"/>
        <end position="443"/>
    </location>
</feature>
<dbReference type="PANTHER" id="PTHR11452:SF75">
    <property type="entry name" value="ALPHA-GALACTOSIDASE MEL1"/>
    <property type="match status" value="1"/>
</dbReference>
<evidence type="ECO:0000313" key="7">
    <source>
        <dbReference type="EMBL" id="MDC2409877.1"/>
    </source>
</evidence>
<evidence type="ECO:0000313" key="8">
    <source>
        <dbReference type="EMBL" id="MDC7958544.1"/>
    </source>
</evidence>
<dbReference type="InterPro" id="IPR013785">
    <property type="entry name" value="Aldolase_TIM"/>
</dbReference>
<evidence type="ECO:0000256" key="3">
    <source>
        <dbReference type="ARBA" id="ARBA00022801"/>
    </source>
</evidence>
<dbReference type="Gene3D" id="2.60.40.1180">
    <property type="entry name" value="Golgi alpha-mannosidase II"/>
    <property type="match status" value="1"/>
</dbReference>
<dbReference type="PANTHER" id="PTHR11452">
    <property type="entry name" value="ALPHA-GALACTOSIDASE/ALPHA-N-ACETYLGALACTOSAMINIDASE"/>
    <property type="match status" value="1"/>
</dbReference>
<dbReference type="EMBL" id="JAQNWR010000014">
    <property type="protein sequence ID" value="MDC2409877.1"/>
    <property type="molecule type" value="Genomic_DNA"/>
</dbReference>
<dbReference type="InterPro" id="IPR017853">
    <property type="entry name" value="GH"/>
</dbReference>
<keyword evidence="4" id="KW-0326">Glycosidase</keyword>
<gene>
    <name evidence="9" type="ORF">DW206_00540</name>
    <name evidence="6" type="ORF">F3F51_14530</name>
    <name evidence="7" type="ORF">PO240_18575</name>
    <name evidence="8" type="ORF">PQ628_10010</name>
</gene>
<sequence>MKHRFNFLTLLLVLFTIPAGIFARESKFTKRGSGPLFWNMYQYNFRYGTSMPEDVWKKNIDWLAEEFLPYGYDMAATDGWLFNLNSIDQYGYLTKYDSSWTYGLKYWGDYLKSKGMRFGFYFNPLWVPKAAYVQNNNIKGTSIPITDVVGTTKFEDHLYWIDTDKPGAEQWVKGCIRTMIDQGIELLKIDFLGYYERDYGTNRYIKALKWMAEEAGDEMLLSYSVPNCRNDARNEIIYADMIRISTDCDGGGWWFISDKERGQVNESGQGDKYRSAFDGLIGWADIIGVKGQTIMDPDFVQLNTLASDAEREFHISMLLVSGSPIGITDQYNTIGDCAKFYKNTEMLELNKLGFVGKPLSTSIWDKQNSSRWIGQLPDGDWIVGLFNRESTVLEYGIDFEKELGIKGGKVKNVRDLWLHQDLGAMSGRYSVRLEPHSCKVLRIKPNSKRYKAAVASLRNGAVINR</sequence>
<dbReference type="Proteomes" id="UP001214017">
    <property type="component" value="Unassembled WGS sequence"/>
</dbReference>
<organism evidence="6 11">
    <name type="scientific">Bacteroides ovatus</name>
    <dbReference type="NCBI Taxonomy" id="28116"/>
    <lineage>
        <taxon>Bacteria</taxon>
        <taxon>Pseudomonadati</taxon>
        <taxon>Bacteroidota</taxon>
        <taxon>Bacteroidia</taxon>
        <taxon>Bacteroidales</taxon>
        <taxon>Bacteroidaceae</taxon>
        <taxon>Bacteroides</taxon>
    </lineage>
</organism>
<proteinExistence type="inferred from homology"/>
<keyword evidence="3" id="KW-0378">Hydrolase</keyword>
<dbReference type="Pfam" id="PF17801">
    <property type="entry name" value="Melibiase_C"/>
    <property type="match status" value="1"/>
</dbReference>
<dbReference type="SUPFAM" id="SSF51011">
    <property type="entry name" value="Glycosyl hydrolase domain"/>
    <property type="match status" value="1"/>
</dbReference>
<evidence type="ECO:0000256" key="4">
    <source>
        <dbReference type="ARBA" id="ARBA00023295"/>
    </source>
</evidence>
<dbReference type="Proteomes" id="UP000460135">
    <property type="component" value="Unassembled WGS sequence"/>
</dbReference>